<evidence type="ECO:0000313" key="1">
    <source>
        <dbReference type="EMBL" id="ASO22599.1"/>
    </source>
</evidence>
<protein>
    <submittedName>
        <fullName evidence="1">Uncharacterized protein</fullName>
    </submittedName>
</protein>
<dbReference type="RefSeq" id="WP_093943518.1">
    <property type="nucleotide sequence ID" value="NZ_JACHJM010000007.1"/>
</dbReference>
<dbReference type="NCBIfam" id="NF035938">
    <property type="entry name" value="EboA_domain"/>
    <property type="match status" value="1"/>
</dbReference>
<gene>
    <name evidence="1" type="ORF">AHOG_24970</name>
</gene>
<dbReference type="EMBL" id="CP022521">
    <property type="protein sequence ID" value="ASO22599.1"/>
    <property type="molecule type" value="Genomic_DNA"/>
</dbReference>
<dbReference type="Proteomes" id="UP000204221">
    <property type="component" value="Chromosome"/>
</dbReference>
<dbReference type="KEGG" id="ahg:AHOG_24970"/>
<dbReference type="InterPro" id="IPR047715">
    <property type="entry name" value="EboA_dom"/>
</dbReference>
<evidence type="ECO:0000313" key="2">
    <source>
        <dbReference type="Proteomes" id="UP000204221"/>
    </source>
</evidence>
<accession>A0A221WAR4</accession>
<name>A0A221WAR4_9PSEU</name>
<dbReference type="OrthoDB" id="1900402at2"/>
<dbReference type="AlphaFoldDB" id="A0A221WAR4"/>
<keyword evidence="2" id="KW-1185">Reference proteome</keyword>
<proteinExistence type="predicted"/>
<sequence>MTERQNPSQSPWEAEAARRITADPAAIRTLFPAVGREVGREVLQPDTDPQGMVHGTRDDLTRVMLLGVLASVCSPTQVATEIADLYRYGDDAERRGVLRGLDVVTAAQEPGEGLDRLVDAALILVRDALRANDVRLVAAAMGPFAGSRLDAHSWRHGVLKCVFTGVPLAAVARLAERADPELLRMVEDFAAERRAAGREVPADALELLGRVARNGTGAAEAATSGPDGSPPGPAHDSGGTHTDPSSRPTQDQGRQH</sequence>
<organism evidence="1 2">
    <name type="scientific">Actinoalloteichus hoggarensis</name>
    <dbReference type="NCBI Taxonomy" id="1470176"/>
    <lineage>
        <taxon>Bacteria</taxon>
        <taxon>Bacillati</taxon>
        <taxon>Actinomycetota</taxon>
        <taxon>Actinomycetes</taxon>
        <taxon>Pseudonocardiales</taxon>
        <taxon>Pseudonocardiaceae</taxon>
        <taxon>Actinoalloteichus</taxon>
    </lineage>
</organism>
<reference evidence="1 2" key="1">
    <citation type="submission" date="2017-07" db="EMBL/GenBank/DDBJ databases">
        <title>Complete genome sequence of Actinoalloteichus hoggarensis DSM 45943, type strain of Actinoalloteichus hoggarensis.</title>
        <authorList>
            <person name="Ruckert C."/>
            <person name="Nouioui I."/>
            <person name="Willmese J."/>
            <person name="van Wezel G."/>
            <person name="Klenk H.-P."/>
            <person name="Kalinowski J."/>
            <person name="Zotchev S.B."/>
        </authorList>
    </citation>
    <scope>NUCLEOTIDE SEQUENCE [LARGE SCALE GENOMIC DNA]</scope>
    <source>
        <strain evidence="1 2">DSM 45943</strain>
    </source>
</reference>